<dbReference type="EMBL" id="OVEO01000009">
    <property type="protein sequence ID" value="SPQ98458.1"/>
    <property type="molecule type" value="Genomic_DNA"/>
</dbReference>
<feature type="region of interest" description="Disordered" evidence="1">
    <location>
        <begin position="329"/>
        <end position="354"/>
    </location>
</feature>
<geneLocation type="mitochondrion" evidence="3"/>
<sequence length="482" mass="53166">MSDLPRPVIWYPPPDVQQPGTDAEDDDAKDDTTSIASDSSDEDRALAMAPEDHLRRNLQNLQLARASSSWSLHPLPEHRAHVVKPPASRIPASVLHPAGIRAMRFAAMESMEELAPYLEGCHTLPPDFVERIDRVIQQPAVVEQHRSFYDLPLNVAESQIEDVFNNLVAALVFALDVHVPPVGRALPWSVGGLLADHLLSVHGRTDLYWVDHAGQYLVKTEFKTARSFARQRLWFRRSRGSQVLGALYSIGGSHRSRLDRAPTLLLTQQQFKLFVETRECDGIATMPEQHCMGSTAHPTFLKVLALCLLVAAPRPEPPAPTLCESFKLPLPVGRHRPSPERSPPPPSKRRGYRRRDLIMAPLRPSDDAGQCAAVPLFSSSALPSLSSFSSSSQRAAVDVDDANGDGATNKQGSSVAQDKEHIDLWSAFDADAAIVDAGRSRVPFGDRFVEVWRLPRHVAEELAREPADSESSLSSDDESDLE</sequence>
<evidence type="ECO:0000313" key="4">
    <source>
        <dbReference type="Proteomes" id="UP000039324"/>
    </source>
</evidence>
<protein>
    <submittedName>
        <fullName evidence="2">Uncharacterized protein</fullName>
    </submittedName>
</protein>
<evidence type="ECO:0000313" key="2">
    <source>
        <dbReference type="EMBL" id="CEP01024.1"/>
    </source>
</evidence>
<feature type="region of interest" description="Disordered" evidence="1">
    <location>
        <begin position="461"/>
        <end position="482"/>
    </location>
</feature>
<proteinExistence type="predicted"/>
<dbReference type="Proteomes" id="UP000290189">
    <property type="component" value="Unassembled WGS sequence"/>
</dbReference>
<reference evidence="3 5" key="2">
    <citation type="submission" date="2018-03" db="EMBL/GenBank/DDBJ databases">
        <authorList>
            <person name="Fogelqvist J."/>
        </authorList>
    </citation>
    <scope>NUCLEOTIDE SEQUENCE [LARGE SCALE GENOMIC DNA]</scope>
</reference>
<reference evidence="2 4" key="1">
    <citation type="submission" date="2015-02" db="EMBL/GenBank/DDBJ databases">
        <authorList>
            <person name="Chooi Y.-H."/>
        </authorList>
    </citation>
    <scope>NUCLEOTIDE SEQUENCE [LARGE SCALE GENOMIC DNA]</scope>
    <source>
        <strain evidence="2">E3</strain>
    </source>
</reference>
<keyword evidence="4" id="KW-1185">Reference proteome</keyword>
<dbReference type="AlphaFoldDB" id="A0A0G4J0Z3"/>
<gene>
    <name evidence="2" type="ORF">PBRA_008336</name>
    <name evidence="3" type="ORF">PLBR_LOCUS5673</name>
</gene>
<evidence type="ECO:0000313" key="3">
    <source>
        <dbReference type="EMBL" id="SPQ98458.1"/>
    </source>
</evidence>
<feature type="region of interest" description="Disordered" evidence="1">
    <location>
        <begin position="396"/>
        <end position="417"/>
    </location>
</feature>
<evidence type="ECO:0000313" key="5">
    <source>
        <dbReference type="Proteomes" id="UP000290189"/>
    </source>
</evidence>
<accession>A0A0G4J0Z3</accession>
<feature type="region of interest" description="Disordered" evidence="1">
    <location>
        <begin position="1"/>
        <end position="43"/>
    </location>
</feature>
<evidence type="ECO:0000256" key="1">
    <source>
        <dbReference type="SAM" id="MobiDB-lite"/>
    </source>
</evidence>
<dbReference type="EMBL" id="CDSF01000107">
    <property type="protein sequence ID" value="CEP01024.1"/>
    <property type="molecule type" value="Genomic_DNA"/>
</dbReference>
<organism evidence="2 4">
    <name type="scientific">Plasmodiophora brassicae</name>
    <name type="common">Clubroot disease agent</name>
    <dbReference type="NCBI Taxonomy" id="37360"/>
    <lineage>
        <taxon>Eukaryota</taxon>
        <taxon>Sar</taxon>
        <taxon>Rhizaria</taxon>
        <taxon>Endomyxa</taxon>
        <taxon>Phytomyxea</taxon>
        <taxon>Plasmodiophorida</taxon>
        <taxon>Plasmodiophoridae</taxon>
        <taxon>Plasmodiophora</taxon>
    </lineage>
</organism>
<name>A0A0G4J0Z3_PLABS</name>
<dbReference type="Proteomes" id="UP000039324">
    <property type="component" value="Unassembled WGS sequence"/>
</dbReference>
<keyword evidence="3" id="KW-0496">Mitochondrion</keyword>
<dbReference type="OrthoDB" id="2130664at2759"/>